<accession>A0A183B7L2</accession>
<gene>
    <name evidence="1" type="ORF">ECPE_LOCUS15197</name>
</gene>
<reference evidence="1 2" key="2">
    <citation type="submission" date="2018-11" db="EMBL/GenBank/DDBJ databases">
        <authorList>
            <consortium name="Pathogen Informatics"/>
        </authorList>
    </citation>
    <scope>NUCLEOTIDE SEQUENCE [LARGE SCALE GENOMIC DNA]</scope>
    <source>
        <strain evidence="1 2">Egypt</strain>
    </source>
</reference>
<proteinExistence type="predicted"/>
<dbReference type="OrthoDB" id="9393271at2759"/>
<dbReference type="Proteomes" id="UP000272942">
    <property type="component" value="Unassembled WGS sequence"/>
</dbReference>
<evidence type="ECO:0000313" key="1">
    <source>
        <dbReference type="EMBL" id="VDP92469.1"/>
    </source>
</evidence>
<reference evidence="3" key="1">
    <citation type="submission" date="2016-06" db="UniProtKB">
        <authorList>
            <consortium name="WormBaseParasite"/>
        </authorList>
    </citation>
    <scope>IDENTIFICATION</scope>
</reference>
<organism evidence="3">
    <name type="scientific">Echinostoma caproni</name>
    <dbReference type="NCBI Taxonomy" id="27848"/>
    <lineage>
        <taxon>Eukaryota</taxon>
        <taxon>Metazoa</taxon>
        <taxon>Spiralia</taxon>
        <taxon>Lophotrochozoa</taxon>
        <taxon>Platyhelminthes</taxon>
        <taxon>Trematoda</taxon>
        <taxon>Digenea</taxon>
        <taxon>Plagiorchiida</taxon>
        <taxon>Echinostomata</taxon>
        <taxon>Echinostomatoidea</taxon>
        <taxon>Echinostomatidae</taxon>
        <taxon>Echinostoma</taxon>
    </lineage>
</organism>
<protein>
    <submittedName>
        <fullName evidence="3">RanBD1 domain-containing protein</fullName>
    </submittedName>
</protein>
<name>A0A183B7L2_9TREM</name>
<dbReference type="WBParaSite" id="ECPE_0001523701-mRNA-1">
    <property type="protein sequence ID" value="ECPE_0001523701-mRNA-1"/>
    <property type="gene ID" value="ECPE_0001523701"/>
</dbReference>
<dbReference type="EMBL" id="UZAN01059823">
    <property type="protein sequence ID" value="VDP92469.1"/>
    <property type="molecule type" value="Genomic_DNA"/>
</dbReference>
<evidence type="ECO:0000313" key="3">
    <source>
        <dbReference type="WBParaSite" id="ECPE_0001523701-mRNA-1"/>
    </source>
</evidence>
<dbReference type="AlphaFoldDB" id="A0A183B7L2"/>
<keyword evidence="2" id="KW-1185">Reference proteome</keyword>
<evidence type="ECO:0000313" key="2">
    <source>
        <dbReference type="Proteomes" id="UP000272942"/>
    </source>
</evidence>
<sequence length="100" mass="11486">MWHEQDVENPGNYSAYRQYKVNGRQGGEVLLLVKAAYTQWDSPIKLATPNIQTKACIILFGRRPLGMLLVYFAPQAKRTEDMEMPDTMQEFLIPRDLNPG</sequence>